<dbReference type="GO" id="GO:0051999">
    <property type="term" value="P:mannosyl-inositol phosphorylceramide biosynthetic process"/>
    <property type="evidence" value="ECO:0007669"/>
    <property type="project" value="TreeGrafter"/>
</dbReference>
<dbReference type="InterPro" id="IPR029044">
    <property type="entry name" value="Nucleotide-diphossugar_trans"/>
</dbReference>
<dbReference type="OrthoDB" id="146908at2"/>
<dbReference type="InterPro" id="IPR011990">
    <property type="entry name" value="TPR-like_helical_dom_sf"/>
</dbReference>
<evidence type="ECO:0000256" key="2">
    <source>
        <dbReference type="PROSITE-ProRule" id="PRU00339"/>
    </source>
</evidence>
<dbReference type="SMART" id="SM00028">
    <property type="entry name" value="TPR"/>
    <property type="match status" value="5"/>
</dbReference>
<dbReference type="Pfam" id="PF04488">
    <property type="entry name" value="Gly_transf_sug"/>
    <property type="match status" value="1"/>
</dbReference>
<dbReference type="InterPro" id="IPR007577">
    <property type="entry name" value="GlycoTrfase_DXD_sugar-bd_CS"/>
</dbReference>
<keyword evidence="2" id="KW-0802">TPR repeat</keyword>
<dbReference type="Proteomes" id="UP000198440">
    <property type="component" value="Unassembled WGS sequence"/>
</dbReference>
<evidence type="ECO:0000313" key="4">
    <source>
        <dbReference type="Proteomes" id="UP000198440"/>
    </source>
</evidence>
<dbReference type="AlphaFoldDB" id="A0A239HZ34"/>
<dbReference type="PANTHER" id="PTHR32385">
    <property type="entry name" value="MANNOSYL PHOSPHORYLINOSITOL CERAMIDE SYNTHASE"/>
    <property type="match status" value="1"/>
</dbReference>
<evidence type="ECO:0000313" key="3">
    <source>
        <dbReference type="EMBL" id="SNS85494.1"/>
    </source>
</evidence>
<feature type="repeat" description="TPR" evidence="2">
    <location>
        <begin position="314"/>
        <end position="347"/>
    </location>
</feature>
<dbReference type="EMBL" id="FZON01000037">
    <property type="protein sequence ID" value="SNS85494.1"/>
    <property type="molecule type" value="Genomic_DNA"/>
</dbReference>
<reference evidence="3 4" key="1">
    <citation type="submission" date="2017-06" db="EMBL/GenBank/DDBJ databases">
        <authorList>
            <person name="Kim H.J."/>
            <person name="Triplett B.A."/>
        </authorList>
    </citation>
    <scope>NUCLEOTIDE SEQUENCE [LARGE SCALE GENOMIC DNA]</scope>
    <source>
        <strain evidence="3 4">DSM 11445</strain>
    </source>
</reference>
<dbReference type="PROSITE" id="PS50005">
    <property type="entry name" value="TPR"/>
    <property type="match status" value="1"/>
</dbReference>
<keyword evidence="1 3" id="KW-0808">Transferase</keyword>
<organism evidence="3 4">
    <name type="scientific">Antarctobacter heliothermus</name>
    <dbReference type="NCBI Taxonomy" id="74033"/>
    <lineage>
        <taxon>Bacteria</taxon>
        <taxon>Pseudomonadati</taxon>
        <taxon>Pseudomonadota</taxon>
        <taxon>Alphaproteobacteria</taxon>
        <taxon>Rhodobacterales</taxon>
        <taxon>Roseobacteraceae</taxon>
        <taxon>Antarctobacter</taxon>
    </lineage>
</organism>
<dbReference type="Pfam" id="PF13432">
    <property type="entry name" value="TPR_16"/>
    <property type="match status" value="3"/>
</dbReference>
<protein>
    <submittedName>
        <fullName evidence="3">Glycosyltransferase sugar-binding region containing DXD motif-containing protein</fullName>
    </submittedName>
</protein>
<dbReference type="GO" id="GO:0016020">
    <property type="term" value="C:membrane"/>
    <property type="evidence" value="ECO:0007669"/>
    <property type="project" value="GOC"/>
</dbReference>
<dbReference type="InterPro" id="IPR051706">
    <property type="entry name" value="Glycosyltransferase_domain"/>
</dbReference>
<dbReference type="RefSeq" id="WP_089279053.1">
    <property type="nucleotide sequence ID" value="NZ_FZON01000037.1"/>
</dbReference>
<dbReference type="Pfam" id="PF14559">
    <property type="entry name" value="TPR_19"/>
    <property type="match status" value="1"/>
</dbReference>
<dbReference type="SUPFAM" id="SSF48452">
    <property type="entry name" value="TPR-like"/>
    <property type="match status" value="1"/>
</dbReference>
<dbReference type="GO" id="GO:0000030">
    <property type="term" value="F:mannosyltransferase activity"/>
    <property type="evidence" value="ECO:0007669"/>
    <property type="project" value="TreeGrafter"/>
</dbReference>
<dbReference type="PANTHER" id="PTHR32385:SF15">
    <property type="entry name" value="INOSITOL PHOSPHOCERAMIDE MANNOSYLTRANSFERASE 1"/>
    <property type="match status" value="1"/>
</dbReference>
<dbReference type="Gene3D" id="3.90.550.20">
    <property type="match status" value="1"/>
</dbReference>
<dbReference type="InterPro" id="IPR019734">
    <property type="entry name" value="TPR_rpt"/>
</dbReference>
<proteinExistence type="predicted"/>
<accession>A0A239HZ34</accession>
<dbReference type="Gene3D" id="1.25.40.10">
    <property type="entry name" value="Tetratricopeptide repeat domain"/>
    <property type="match status" value="2"/>
</dbReference>
<dbReference type="SUPFAM" id="SSF53448">
    <property type="entry name" value="Nucleotide-diphospho-sugar transferases"/>
    <property type="match status" value="1"/>
</dbReference>
<sequence>MNAKSIPELLAQARTLHTGGDPDGADQLYDQVLTLRPAHAGAWLERIELALGRGLAGQVLDLCDRAAPLCPDHRVALQSKRARALEAQGAREAALALLSDLRSDAPEDLPLAAVTAGMWHRAGELEQAEQVYRDVLTLRPDHAGAWLTVVEIALVRGNAEQALALSTEAEKHCPAHVVPLQIKRVRALEAVGQADAALALTVSLRATAPENAQLALIEARIRRKSGDLVAADAAYRDVLQRQPDHFGAWLGRIDIAQTEGDPDRAFALVVEVQAIRPGDPALIARQAGLLLHMGRPEAAIDRLTAALVEVPQEARLHLELARAMMQAGRTEEAEKRFADCLTAAPDNADVRLELAQAQAARGAPEAALATLEGHADGSLALDLKTAELLALAGQGSRLAALLDRLAAAVPRMSEAELLRLFKLGEQSDHSAAAVAVVGNVAARTALSPLIARFLLTRARVILPPETVTGVQDALESRLPASRLPEFRAFATGLLFGPEAALTRARADLPARRDTQGAVLLGERLLDAGERQIAFRYLRACVRRWPGAPRLRRQFLRAAIETGHLEAGHAWLDALEARFAGLDLGLDRMHLMVQEGRLTETRDLAETRARAGLATPPPRQFLDVALALGDVEASADLVRQVQSDPEAGRQSAAHFSTTLHGAQFNELRLFCDARDQAEATGEAPEQARARLAQDFFFPAAQIVAGHVGRLGPRPGSSTVPRRIFQYWNTPKVPEEVASLMQSWQGAAGFDHQLYDRSRAMVFLREHFGPRHARAFQLANSPAEECDFLRLCLLYRHGGIYADADDKLAGNLEALISEGPGMIVTRELWGAVANNVICAPEGHPLVLWALQSAGRSLLARENDGTWFKTGPGLMTRAVANWLGQATPAEAEAGLTILTQAQLAAHVQPHVRLSYKTSGQYWNARDRHAPQALVAAFGRLADSTRA</sequence>
<gene>
    <name evidence="3" type="ORF">SAMN04488078_103719</name>
</gene>
<name>A0A239HZ34_9RHOB</name>
<evidence type="ECO:0000256" key="1">
    <source>
        <dbReference type="ARBA" id="ARBA00022679"/>
    </source>
</evidence>